<reference evidence="1 2" key="1">
    <citation type="submission" date="2016-10" db="EMBL/GenBank/DDBJ databases">
        <authorList>
            <person name="de Groot N.N."/>
        </authorList>
    </citation>
    <scope>NUCLEOTIDE SEQUENCE [LARGE SCALE GENOMIC DNA]</scope>
    <source>
        <strain evidence="1 2">DSM 16199</strain>
    </source>
</reference>
<dbReference type="RefSeq" id="WP_281245351.1">
    <property type="nucleotide sequence ID" value="NZ_CAXIDI010000002.1"/>
</dbReference>
<sequence>MIRAAALLLALAAISACTPVRVVGNTAIGAGQLALGAADVVI</sequence>
<evidence type="ECO:0000313" key="2">
    <source>
        <dbReference type="Proteomes" id="UP000199550"/>
    </source>
</evidence>
<proteinExistence type="predicted"/>
<organism evidence="1 2">
    <name type="scientific">Loktanella salsilacus</name>
    <dbReference type="NCBI Taxonomy" id="195913"/>
    <lineage>
        <taxon>Bacteria</taxon>
        <taxon>Pseudomonadati</taxon>
        <taxon>Pseudomonadota</taxon>
        <taxon>Alphaproteobacteria</taxon>
        <taxon>Rhodobacterales</taxon>
        <taxon>Roseobacteraceae</taxon>
        <taxon>Loktanella</taxon>
    </lineage>
</organism>
<protein>
    <submittedName>
        <fullName evidence="1">Uncharacterized protein</fullName>
    </submittedName>
</protein>
<name>A0A1I4I726_9RHOB</name>
<gene>
    <name evidence="1" type="ORF">SAMN04488004_12315</name>
</gene>
<dbReference type="STRING" id="195913.SAMN04488004_12315"/>
<evidence type="ECO:0000313" key="1">
    <source>
        <dbReference type="EMBL" id="SFL49887.1"/>
    </source>
</evidence>
<dbReference type="EMBL" id="FOTF01000023">
    <property type="protein sequence ID" value="SFL49887.1"/>
    <property type="molecule type" value="Genomic_DNA"/>
</dbReference>
<accession>A0A1I4I726</accession>
<dbReference type="AlphaFoldDB" id="A0A1I4I726"/>
<dbReference type="Proteomes" id="UP000199550">
    <property type="component" value="Unassembled WGS sequence"/>
</dbReference>
<dbReference type="PROSITE" id="PS51257">
    <property type="entry name" value="PROKAR_LIPOPROTEIN"/>
    <property type="match status" value="1"/>
</dbReference>
<keyword evidence="2" id="KW-1185">Reference proteome</keyword>